<dbReference type="Proteomes" id="UP000092443">
    <property type="component" value="Unplaced"/>
</dbReference>
<dbReference type="AlphaFoldDB" id="A0A8U0W4P8"/>
<protein>
    <submittedName>
        <fullName evidence="3">Uncharacterized protein LOC119631751</fullName>
    </submittedName>
</protein>
<evidence type="ECO:0000313" key="2">
    <source>
        <dbReference type="Proteomes" id="UP000092443"/>
    </source>
</evidence>
<dbReference type="GeneID" id="119631751"/>
<keyword evidence="2" id="KW-1185">Reference proteome</keyword>
<reference evidence="3" key="1">
    <citation type="submission" date="2025-08" db="UniProtKB">
        <authorList>
            <consortium name="RefSeq"/>
        </authorList>
    </citation>
    <scope>IDENTIFICATION</scope>
    <source>
        <tissue evidence="3">Whole body pupa</tissue>
    </source>
</reference>
<evidence type="ECO:0000256" key="1">
    <source>
        <dbReference type="SAM" id="MobiDB-lite"/>
    </source>
</evidence>
<organism evidence="2 3">
    <name type="scientific">Glossina fuscipes</name>
    <dbReference type="NCBI Taxonomy" id="7396"/>
    <lineage>
        <taxon>Eukaryota</taxon>
        <taxon>Metazoa</taxon>
        <taxon>Ecdysozoa</taxon>
        <taxon>Arthropoda</taxon>
        <taxon>Hexapoda</taxon>
        <taxon>Insecta</taxon>
        <taxon>Pterygota</taxon>
        <taxon>Neoptera</taxon>
        <taxon>Endopterygota</taxon>
        <taxon>Diptera</taxon>
        <taxon>Brachycera</taxon>
        <taxon>Muscomorpha</taxon>
        <taxon>Hippoboscoidea</taxon>
        <taxon>Glossinidae</taxon>
        <taxon>Glossina</taxon>
    </lineage>
</organism>
<name>A0A8U0W4P8_9MUSC</name>
<dbReference type="KEGG" id="gfs:119631751"/>
<feature type="region of interest" description="Disordered" evidence="1">
    <location>
        <begin position="15"/>
        <end position="37"/>
    </location>
</feature>
<accession>A0A8U0W4P8</accession>
<evidence type="ECO:0000313" key="3">
    <source>
        <dbReference type="RefSeq" id="XP_037880162.1"/>
    </source>
</evidence>
<sequence>MTSWIKQGIVEPATHSSKCNKNSRNIAPSTSSSTGYNMGSLRAVLARVHQRNDESELYNTVPYVCRGLSVWNCHIEPLTFN</sequence>
<proteinExistence type="predicted"/>
<dbReference type="RefSeq" id="XP_037880162.1">
    <property type="nucleotide sequence ID" value="XM_038024234.1"/>
</dbReference>
<gene>
    <name evidence="3" type="primary">LOC119631751</name>
</gene>